<gene>
    <name evidence="1" type="ORF">LCGC14_1950480</name>
</gene>
<evidence type="ECO:0000313" key="1">
    <source>
        <dbReference type="EMBL" id="KKL85865.1"/>
    </source>
</evidence>
<organism evidence="1">
    <name type="scientific">marine sediment metagenome</name>
    <dbReference type="NCBI Taxonomy" id="412755"/>
    <lineage>
        <taxon>unclassified sequences</taxon>
        <taxon>metagenomes</taxon>
        <taxon>ecological metagenomes</taxon>
    </lineage>
</organism>
<accession>A0A0F9HW33</accession>
<reference evidence="1" key="1">
    <citation type="journal article" date="2015" name="Nature">
        <title>Complex archaea that bridge the gap between prokaryotes and eukaryotes.</title>
        <authorList>
            <person name="Spang A."/>
            <person name="Saw J.H."/>
            <person name="Jorgensen S.L."/>
            <person name="Zaremba-Niedzwiedzka K."/>
            <person name="Martijn J."/>
            <person name="Lind A.E."/>
            <person name="van Eijk R."/>
            <person name="Schleper C."/>
            <person name="Guy L."/>
            <person name="Ettema T.J."/>
        </authorList>
    </citation>
    <scope>NUCLEOTIDE SEQUENCE</scope>
</reference>
<proteinExistence type="predicted"/>
<dbReference type="EMBL" id="LAZR01021280">
    <property type="protein sequence ID" value="KKL85865.1"/>
    <property type="molecule type" value="Genomic_DNA"/>
</dbReference>
<dbReference type="AlphaFoldDB" id="A0A0F9HW33"/>
<sequence length="197" mass="21499">MRLVKIGKNPNQPMLQVDIPEGTGTWAFCSSQVQDYANKTLQLGDEVELTYTFANGRCDVTFIKKAGQQANTANQQSTGFQCTECGASLKDGRFKKCYTCNQNKGGQQTQSGAPASNFNCEECNAPLRDGKYKKCYPCNQKKPKQTKTDATGASIEKQNANKATAVALTAMIGQVNPNNVIGLVGDLYDAFIRNFKK</sequence>
<protein>
    <submittedName>
        <fullName evidence="1">Uncharacterized protein</fullName>
    </submittedName>
</protein>
<comment type="caution">
    <text evidence="1">The sequence shown here is derived from an EMBL/GenBank/DDBJ whole genome shotgun (WGS) entry which is preliminary data.</text>
</comment>
<name>A0A0F9HW33_9ZZZZ</name>